<sequence length="650" mass="73206">MNTTTAVSETATARPRPSQHQAPQDSWIDLLPEAALLVDCTGDRILAANTLAARMTGSERASLIGGRCTALFPDQRPTLIVFTEETLLRGRGWSGDFTLRHQDGHTVELEISSARAGGADSRDILFLLRDRRQLRSLRERHEVNHYHRGGLLEWRRVEALFKDMERENQLILHAVGEGIYGVDAEGRTTFVNPAGEKMLGWRTDELMGRVMHRVVHHSHEDGSLFPLKDCPIYAAFRDASVRRVGEDWFWRKDGTGFPVEYTSTPIMDNGHPIGAVVVFKDISARQHAQQELQHALEEVESLKQRLEMENAYLQEELSGEYHFHDLVGQSEAIKGIARRIGLVAPTDANVLITGESGTGKELIARAIHQASDRRDRPMIRVNCAAIPKDLFESEFFGHIKGAFTGAVSDRIGRFELADGGTLFLDEVGEIPLELQGKLLRVLQDQQFERVGENRTRAVNVRVIAATNRELKSEIQAKTFREDLYFRLNVFPIESVPLRRRLEDIPILAREFLNRACQKFNRPTLILRERDVETLQAYHWPGNVRELENVIERQVITANGGLDLDLPGQDSPARASAASTPPPRHFNGELMTEQDLRDLEKKNLTQALTMSNGRVFGDDGAATLLGVKPTTLASRLKKLKIEPLRFRSKNN</sequence>
<dbReference type="Pfam" id="PF25601">
    <property type="entry name" value="AAA_lid_14"/>
    <property type="match status" value="1"/>
</dbReference>
<feature type="coiled-coil region" evidence="6">
    <location>
        <begin position="285"/>
        <end position="316"/>
    </location>
</feature>
<dbReference type="InterPro" id="IPR009057">
    <property type="entry name" value="Homeodomain-like_sf"/>
</dbReference>
<evidence type="ECO:0000259" key="10">
    <source>
        <dbReference type="PROSITE" id="PS50113"/>
    </source>
</evidence>
<evidence type="ECO:0000256" key="4">
    <source>
        <dbReference type="ARBA" id="ARBA00023125"/>
    </source>
</evidence>
<dbReference type="Gene3D" id="3.40.50.300">
    <property type="entry name" value="P-loop containing nucleotide triphosphate hydrolases"/>
    <property type="match status" value="1"/>
</dbReference>
<evidence type="ECO:0000256" key="7">
    <source>
        <dbReference type="SAM" id="MobiDB-lite"/>
    </source>
</evidence>
<comment type="caution">
    <text evidence="11">The sequence shown here is derived from an EMBL/GenBank/DDBJ whole genome shotgun (WGS) entry which is preliminary data.</text>
</comment>
<organism evidence="11 12">
    <name type="scientific">Marinobacter albus</name>
    <dbReference type="NCBI Taxonomy" id="3030833"/>
    <lineage>
        <taxon>Bacteria</taxon>
        <taxon>Pseudomonadati</taxon>
        <taxon>Pseudomonadota</taxon>
        <taxon>Gammaproteobacteria</taxon>
        <taxon>Pseudomonadales</taxon>
        <taxon>Marinobacteraceae</taxon>
        <taxon>Marinobacter</taxon>
    </lineage>
</organism>
<feature type="region of interest" description="Disordered" evidence="7">
    <location>
        <begin position="1"/>
        <end position="24"/>
    </location>
</feature>
<dbReference type="InterPro" id="IPR002078">
    <property type="entry name" value="Sigma_54_int"/>
</dbReference>
<dbReference type="Gene3D" id="1.10.8.60">
    <property type="match status" value="1"/>
</dbReference>
<dbReference type="Pfam" id="PF00158">
    <property type="entry name" value="Sigma54_activat"/>
    <property type="match status" value="1"/>
</dbReference>
<dbReference type="Pfam" id="PF13426">
    <property type="entry name" value="PAS_9"/>
    <property type="match status" value="1"/>
</dbReference>
<accession>A0ABT7HFF8</accession>
<dbReference type="InterPro" id="IPR025662">
    <property type="entry name" value="Sigma_54_int_dom_ATP-bd_1"/>
</dbReference>
<dbReference type="SMART" id="SM00091">
    <property type="entry name" value="PAS"/>
    <property type="match status" value="2"/>
</dbReference>
<dbReference type="EMBL" id="JASSQD010000003">
    <property type="protein sequence ID" value="MDK9559112.1"/>
    <property type="molecule type" value="Genomic_DNA"/>
</dbReference>
<dbReference type="InterPro" id="IPR000014">
    <property type="entry name" value="PAS"/>
</dbReference>
<dbReference type="CDD" id="cd00130">
    <property type="entry name" value="PAS"/>
    <property type="match status" value="2"/>
</dbReference>
<evidence type="ECO:0000259" key="8">
    <source>
        <dbReference type="PROSITE" id="PS50045"/>
    </source>
</evidence>
<evidence type="ECO:0000256" key="6">
    <source>
        <dbReference type="SAM" id="Coils"/>
    </source>
</evidence>
<dbReference type="Gene3D" id="1.10.10.60">
    <property type="entry name" value="Homeodomain-like"/>
    <property type="match status" value="1"/>
</dbReference>
<protein>
    <submittedName>
        <fullName evidence="11">Sigma 54-interacting transcriptional regulator</fullName>
    </submittedName>
</protein>
<evidence type="ECO:0000313" key="12">
    <source>
        <dbReference type="Proteomes" id="UP001223547"/>
    </source>
</evidence>
<dbReference type="InterPro" id="IPR003593">
    <property type="entry name" value="AAA+_ATPase"/>
</dbReference>
<dbReference type="Gene3D" id="3.30.450.20">
    <property type="entry name" value="PAS domain"/>
    <property type="match status" value="2"/>
</dbReference>
<dbReference type="Pfam" id="PF00989">
    <property type="entry name" value="PAS"/>
    <property type="match status" value="1"/>
</dbReference>
<keyword evidence="5" id="KW-0804">Transcription</keyword>
<dbReference type="InterPro" id="IPR000700">
    <property type="entry name" value="PAS-assoc_C"/>
</dbReference>
<dbReference type="PROSITE" id="PS50113">
    <property type="entry name" value="PAC"/>
    <property type="match status" value="1"/>
</dbReference>
<dbReference type="InterPro" id="IPR001610">
    <property type="entry name" value="PAC"/>
</dbReference>
<dbReference type="PROSITE" id="PS50045">
    <property type="entry name" value="SIGMA54_INTERACT_4"/>
    <property type="match status" value="1"/>
</dbReference>
<feature type="domain" description="Sigma-54 factor interaction" evidence="8">
    <location>
        <begin position="326"/>
        <end position="555"/>
    </location>
</feature>
<gene>
    <name evidence="11" type="ORF">QQF73_15875</name>
</gene>
<evidence type="ECO:0000256" key="3">
    <source>
        <dbReference type="ARBA" id="ARBA00023015"/>
    </source>
</evidence>
<keyword evidence="1" id="KW-0547">Nucleotide-binding</keyword>
<keyword evidence="12" id="KW-1185">Reference proteome</keyword>
<dbReference type="SMART" id="SM00382">
    <property type="entry name" value="AAA"/>
    <property type="match status" value="1"/>
</dbReference>
<evidence type="ECO:0000256" key="2">
    <source>
        <dbReference type="ARBA" id="ARBA00022840"/>
    </source>
</evidence>
<dbReference type="PANTHER" id="PTHR32071">
    <property type="entry name" value="TRANSCRIPTIONAL REGULATORY PROTEIN"/>
    <property type="match status" value="1"/>
</dbReference>
<evidence type="ECO:0000313" key="11">
    <source>
        <dbReference type="EMBL" id="MDK9559112.1"/>
    </source>
</evidence>
<dbReference type="InterPro" id="IPR025944">
    <property type="entry name" value="Sigma_54_int_dom_CS"/>
</dbReference>
<dbReference type="PROSITE" id="PS50112">
    <property type="entry name" value="PAS"/>
    <property type="match status" value="1"/>
</dbReference>
<keyword evidence="4" id="KW-0238">DNA-binding</keyword>
<evidence type="ECO:0000259" key="9">
    <source>
        <dbReference type="PROSITE" id="PS50112"/>
    </source>
</evidence>
<dbReference type="SUPFAM" id="SSF55785">
    <property type="entry name" value="PYP-like sensor domain (PAS domain)"/>
    <property type="match status" value="2"/>
</dbReference>
<feature type="domain" description="PAS" evidence="9">
    <location>
        <begin position="164"/>
        <end position="221"/>
    </location>
</feature>
<keyword evidence="6" id="KW-0175">Coiled coil</keyword>
<keyword evidence="2" id="KW-0067">ATP-binding</keyword>
<dbReference type="SUPFAM" id="SSF52540">
    <property type="entry name" value="P-loop containing nucleoside triphosphate hydrolases"/>
    <property type="match status" value="1"/>
</dbReference>
<dbReference type="NCBIfam" id="TIGR00229">
    <property type="entry name" value="sensory_box"/>
    <property type="match status" value="1"/>
</dbReference>
<dbReference type="SMART" id="SM00086">
    <property type="entry name" value="PAC"/>
    <property type="match status" value="2"/>
</dbReference>
<evidence type="ECO:0000256" key="1">
    <source>
        <dbReference type="ARBA" id="ARBA00022741"/>
    </source>
</evidence>
<feature type="domain" description="PAC" evidence="10">
    <location>
        <begin position="243"/>
        <end position="294"/>
    </location>
</feature>
<dbReference type="CDD" id="cd00009">
    <property type="entry name" value="AAA"/>
    <property type="match status" value="1"/>
</dbReference>
<dbReference type="PANTHER" id="PTHR32071:SF117">
    <property type="entry name" value="PTS-DEPENDENT DIHYDROXYACETONE KINASE OPERON REGULATORY PROTEIN-RELATED"/>
    <property type="match status" value="1"/>
</dbReference>
<dbReference type="PROSITE" id="PS00688">
    <property type="entry name" value="SIGMA54_INTERACT_3"/>
    <property type="match status" value="1"/>
</dbReference>
<dbReference type="InterPro" id="IPR013767">
    <property type="entry name" value="PAS_fold"/>
</dbReference>
<dbReference type="InterPro" id="IPR058031">
    <property type="entry name" value="AAA_lid_NorR"/>
</dbReference>
<keyword evidence="3" id="KW-0805">Transcription regulation</keyword>
<dbReference type="InterPro" id="IPR025943">
    <property type="entry name" value="Sigma_54_int_dom_ATP-bd_2"/>
</dbReference>
<dbReference type="PROSITE" id="PS00676">
    <property type="entry name" value="SIGMA54_INTERACT_2"/>
    <property type="match status" value="1"/>
</dbReference>
<dbReference type="InterPro" id="IPR027417">
    <property type="entry name" value="P-loop_NTPase"/>
</dbReference>
<reference evidence="11 12" key="1">
    <citation type="submission" date="2023-05" db="EMBL/GenBank/DDBJ databases">
        <title>Marinobacter albus sp. nov., a marine bacterium isolated from sand in a coastal intertidal zone of huludao.</title>
        <authorList>
            <person name="Deng T."/>
        </authorList>
    </citation>
    <scope>NUCLEOTIDE SEQUENCE [LARGE SCALE GENOMIC DNA]</scope>
    <source>
        <strain evidence="11 12">M216</strain>
    </source>
</reference>
<dbReference type="InterPro" id="IPR035965">
    <property type="entry name" value="PAS-like_dom_sf"/>
</dbReference>
<proteinExistence type="predicted"/>
<dbReference type="Proteomes" id="UP001223547">
    <property type="component" value="Unassembled WGS sequence"/>
</dbReference>
<dbReference type="PROSITE" id="PS00675">
    <property type="entry name" value="SIGMA54_INTERACT_1"/>
    <property type="match status" value="1"/>
</dbReference>
<dbReference type="RefSeq" id="WP_285368797.1">
    <property type="nucleotide sequence ID" value="NZ_JASSQD010000003.1"/>
</dbReference>
<feature type="region of interest" description="Disordered" evidence="7">
    <location>
        <begin position="563"/>
        <end position="587"/>
    </location>
</feature>
<dbReference type="SUPFAM" id="SSF46689">
    <property type="entry name" value="Homeodomain-like"/>
    <property type="match status" value="1"/>
</dbReference>
<name>A0ABT7HFF8_9GAMM</name>
<feature type="compositionally biased region" description="Polar residues" evidence="7">
    <location>
        <begin position="1"/>
        <end position="11"/>
    </location>
</feature>
<evidence type="ECO:0000256" key="5">
    <source>
        <dbReference type="ARBA" id="ARBA00023163"/>
    </source>
</evidence>